<organism evidence="2 3">
    <name type="scientific">Nitrosomonas ureae</name>
    <dbReference type="NCBI Taxonomy" id="44577"/>
    <lineage>
        <taxon>Bacteria</taxon>
        <taxon>Pseudomonadati</taxon>
        <taxon>Pseudomonadota</taxon>
        <taxon>Betaproteobacteria</taxon>
        <taxon>Nitrosomonadales</taxon>
        <taxon>Nitrosomonadaceae</taxon>
        <taxon>Nitrosomonas</taxon>
    </lineage>
</organism>
<evidence type="ECO:0000256" key="1">
    <source>
        <dbReference type="SAM" id="Phobius"/>
    </source>
</evidence>
<dbReference type="AlphaFoldDB" id="A0A1H5WK54"/>
<dbReference type="OrthoDB" id="4047605at2"/>
<feature type="transmembrane region" description="Helical" evidence="1">
    <location>
        <begin position="27"/>
        <end position="48"/>
    </location>
</feature>
<dbReference type="SUPFAM" id="SSF51445">
    <property type="entry name" value="(Trans)glycosidases"/>
    <property type="match status" value="1"/>
</dbReference>
<evidence type="ECO:0000313" key="2">
    <source>
        <dbReference type="EMBL" id="SEF99666.1"/>
    </source>
</evidence>
<keyword evidence="1" id="KW-0812">Transmembrane</keyword>
<dbReference type="Proteomes" id="UP000236753">
    <property type="component" value="Unassembled WGS sequence"/>
</dbReference>
<evidence type="ECO:0000313" key="3">
    <source>
        <dbReference type="Proteomes" id="UP000236753"/>
    </source>
</evidence>
<evidence type="ECO:0008006" key="4">
    <source>
        <dbReference type="Google" id="ProtNLM"/>
    </source>
</evidence>
<accession>A0A1H5WK54</accession>
<gene>
    <name evidence="2" type="ORF">SAMN05216334_11918</name>
</gene>
<name>A0A1H5WK54_9PROT</name>
<dbReference type="InterPro" id="IPR017853">
    <property type="entry name" value="GH"/>
</dbReference>
<dbReference type="EMBL" id="FNUX01000019">
    <property type="protein sequence ID" value="SEF99666.1"/>
    <property type="molecule type" value="Genomic_DNA"/>
</dbReference>
<sequence length="390" mass="43985">MRSNIQTLSGISLRVSTTNKQNNQAHILLAAILFCISMILVPLGAVAATSDSTAVKWHPGHYYIIKGSKKNNTEYLSQVYSELDATPALNGMMIRYFWMDLEDSKGVYDFSSIDKRLAELAARGKRLVIQVQTKSFNKRQVVPTYMKTAEYEGGEFYTSDYGSTEIRGRNIKLWNLQVRSRLIALFKAMGERYNSHPNFEGISMIETALGQPIEPLSSTQIAGFYNNKIFVHRQMRSFFPNTMTIQEVNYPRSILASFVGSLKDIGTALSSPDTFIEEEDLLYKTTKYDPNKGIYNYYADFSGMIPMVPTVMPQNYKNTKGDGTGYVPTIAEILTFARDTLRANYIFWAREAREKHYEQVLEVLNLNAQRNAPAGGLNPACPAAYTSCID</sequence>
<dbReference type="Gene3D" id="3.20.20.80">
    <property type="entry name" value="Glycosidases"/>
    <property type="match status" value="1"/>
</dbReference>
<dbReference type="RefSeq" id="WP_103966969.1">
    <property type="nucleotide sequence ID" value="NZ_FNUX01000019.1"/>
</dbReference>
<protein>
    <recommendedName>
        <fullName evidence="4">Glycoside hydrolase family 42 N-terminal domain-containing protein</fullName>
    </recommendedName>
</protein>
<reference evidence="2 3" key="1">
    <citation type="submission" date="2016-10" db="EMBL/GenBank/DDBJ databases">
        <authorList>
            <person name="de Groot N.N."/>
        </authorList>
    </citation>
    <scope>NUCLEOTIDE SEQUENCE [LARGE SCALE GENOMIC DNA]</scope>
    <source>
        <strain evidence="2 3">Nm13</strain>
    </source>
</reference>
<keyword evidence="1" id="KW-0472">Membrane</keyword>
<proteinExistence type="predicted"/>
<keyword evidence="1" id="KW-1133">Transmembrane helix</keyword>